<dbReference type="OrthoDB" id="7448632at2"/>
<feature type="transmembrane region" description="Helical" evidence="2">
    <location>
        <begin position="257"/>
        <end position="281"/>
    </location>
</feature>
<comment type="caution">
    <text evidence="4">The sequence shown here is derived from an EMBL/GenBank/DDBJ whole genome shotgun (WGS) entry which is preliminary data.</text>
</comment>
<evidence type="ECO:0000256" key="2">
    <source>
        <dbReference type="SAM" id="Phobius"/>
    </source>
</evidence>
<evidence type="ECO:0000313" key="4">
    <source>
        <dbReference type="EMBL" id="KTT96986.1"/>
    </source>
</evidence>
<dbReference type="InterPro" id="IPR025645">
    <property type="entry name" value="DUF4349"/>
</dbReference>
<evidence type="ECO:0000313" key="5">
    <source>
        <dbReference type="Proteomes" id="UP000073923"/>
    </source>
</evidence>
<protein>
    <recommendedName>
        <fullName evidence="3">DUF4349 domain-containing protein</fullName>
    </recommendedName>
</protein>
<dbReference type="RefSeq" id="WP_058746069.1">
    <property type="nucleotide sequence ID" value="NZ_LDTF01000071.1"/>
</dbReference>
<keyword evidence="1" id="KW-0175">Coiled coil</keyword>
<dbReference type="PATRIC" id="fig|172044.3.peg.2896"/>
<keyword evidence="2" id="KW-1133">Transmembrane helix</keyword>
<dbReference type="Proteomes" id="UP000073923">
    <property type="component" value="Unassembled WGS sequence"/>
</dbReference>
<evidence type="ECO:0000256" key="1">
    <source>
        <dbReference type="SAM" id="Coils"/>
    </source>
</evidence>
<dbReference type="Pfam" id="PF14257">
    <property type="entry name" value="DUF4349"/>
    <property type="match status" value="1"/>
</dbReference>
<reference evidence="4 5" key="1">
    <citation type="journal article" date="2016" name="Front. Microbiol.">
        <title>Genomic Resource of Rice Seed Associated Bacteria.</title>
        <authorList>
            <person name="Midha S."/>
            <person name="Bansal K."/>
            <person name="Sharma S."/>
            <person name="Kumar N."/>
            <person name="Patil P.P."/>
            <person name="Chaudhry V."/>
            <person name="Patil P.B."/>
        </authorList>
    </citation>
    <scope>NUCLEOTIDE SEQUENCE [LARGE SCALE GENOMIC DNA]</scope>
    <source>
        <strain evidence="4 5">NS355</strain>
    </source>
</reference>
<proteinExistence type="predicted"/>
<keyword evidence="2" id="KW-0812">Transmembrane</keyword>
<evidence type="ECO:0000259" key="3">
    <source>
        <dbReference type="Pfam" id="PF14257"/>
    </source>
</evidence>
<feature type="domain" description="DUF4349" evidence="3">
    <location>
        <begin position="133"/>
        <end position="282"/>
    </location>
</feature>
<sequence>MRRTIAAVLAAACLVSCDQSSVRKTTEKLEAFDVQEPDPAPAPAAAGAQIAYSYTVSYVFDRPTVAQVQGEQLALCRGLGNARCMVVRSTLHAPGIGGGTNAGVAADVAADVAAGAADDVAMLLVDARLVTGFNQRLDALARAGGAHLSERQSTAEDVTRQVIDANAKVRAKQALADRLLTIIRSAKGNVGELVQAERAYATTQEELDAARQEQASLAQRVAMSPVTINYRYDDPSASRGVIANSLRSAGDTLANSLAAMIDVIVAALPWLVLGGGLWLLMRRIARKRGWRRPRWGRKASGDISPPTDG</sequence>
<dbReference type="AlphaFoldDB" id="A0A147INZ9"/>
<keyword evidence="2" id="KW-0472">Membrane</keyword>
<accession>A0A147INZ9</accession>
<dbReference type="EMBL" id="LDTF01000071">
    <property type="protein sequence ID" value="KTT96986.1"/>
    <property type="molecule type" value="Genomic_DNA"/>
</dbReference>
<feature type="coiled-coil region" evidence="1">
    <location>
        <begin position="193"/>
        <end position="220"/>
    </location>
</feature>
<organism evidence="4 5">
    <name type="scientific">Sphingomonas yabuuchiae</name>
    <dbReference type="NCBI Taxonomy" id="172044"/>
    <lineage>
        <taxon>Bacteria</taxon>
        <taxon>Pseudomonadati</taxon>
        <taxon>Pseudomonadota</taxon>
        <taxon>Alphaproteobacteria</taxon>
        <taxon>Sphingomonadales</taxon>
        <taxon>Sphingomonadaceae</taxon>
        <taxon>Sphingomonas</taxon>
    </lineage>
</organism>
<gene>
    <name evidence="4" type="ORF">NS355_12800</name>
</gene>
<name>A0A147INZ9_9SPHN</name>